<keyword evidence="8 14" id="KW-0808">Transferase</keyword>
<feature type="transmembrane region" description="Helical" evidence="12">
    <location>
        <begin position="548"/>
        <end position="567"/>
    </location>
</feature>
<evidence type="ECO:0000256" key="2">
    <source>
        <dbReference type="ARBA" id="ARBA00005001"/>
    </source>
</evidence>
<evidence type="ECO:0000313" key="15">
    <source>
        <dbReference type="Proteomes" id="UP001202867"/>
    </source>
</evidence>
<evidence type="ECO:0000256" key="7">
    <source>
        <dbReference type="ARBA" id="ARBA00022676"/>
    </source>
</evidence>
<keyword evidence="5" id="KW-1003">Cell membrane</keyword>
<feature type="transmembrane region" description="Helical" evidence="12">
    <location>
        <begin position="391"/>
        <end position="413"/>
    </location>
</feature>
<evidence type="ECO:0000313" key="14">
    <source>
        <dbReference type="EMBL" id="MCK0207972.1"/>
    </source>
</evidence>
<evidence type="ECO:0000256" key="12">
    <source>
        <dbReference type="SAM" id="Phobius"/>
    </source>
</evidence>
<comment type="pathway">
    <text evidence="2">Glycan metabolism; osmoregulated periplasmic glucan (OPG) biosynthesis.</text>
</comment>
<dbReference type="RefSeq" id="WP_247199967.1">
    <property type="nucleotide sequence ID" value="NZ_JALKCG010000002.1"/>
</dbReference>
<evidence type="ECO:0000256" key="10">
    <source>
        <dbReference type="ARBA" id="ARBA00022989"/>
    </source>
</evidence>
<dbReference type="InterPro" id="IPR001173">
    <property type="entry name" value="Glyco_trans_2-like"/>
</dbReference>
<keyword evidence="11 12" id="KW-0472">Membrane</keyword>
<evidence type="ECO:0000256" key="5">
    <source>
        <dbReference type="ARBA" id="ARBA00022475"/>
    </source>
</evidence>
<gene>
    <name evidence="14" type="primary">mdoH</name>
    <name evidence="14" type="ORF">MWN33_07980</name>
</gene>
<evidence type="ECO:0000256" key="11">
    <source>
        <dbReference type="ARBA" id="ARBA00023136"/>
    </source>
</evidence>
<evidence type="ECO:0000256" key="9">
    <source>
        <dbReference type="ARBA" id="ARBA00022692"/>
    </source>
</evidence>
<reference evidence="14 15" key="1">
    <citation type="submission" date="2022-04" db="EMBL/GenBank/DDBJ databases">
        <authorList>
            <person name="Grouzdev D.S."/>
            <person name="Pantiukh K.S."/>
            <person name="Krutkina M.S."/>
        </authorList>
    </citation>
    <scope>NUCLEOTIDE SEQUENCE [LARGE SCALE GENOMIC DNA]</scope>
    <source>
        <strain evidence="14 15">Jip08</strain>
    </source>
</reference>
<evidence type="ECO:0000256" key="6">
    <source>
        <dbReference type="ARBA" id="ARBA00022519"/>
    </source>
</evidence>
<accession>A0ABT0DL13</accession>
<dbReference type="SUPFAM" id="SSF53448">
    <property type="entry name" value="Nucleotide-diphospho-sugar transferases"/>
    <property type="match status" value="1"/>
</dbReference>
<comment type="caution">
    <text evidence="14">The sequence shown here is derived from an EMBL/GenBank/DDBJ whole genome shotgun (WGS) entry which is preliminary data.</text>
</comment>
<dbReference type="PANTHER" id="PTHR43867:SF5">
    <property type="entry name" value="GLUCANS BIOSYNTHESIS GLUCOSYLTRANSFERASE H"/>
    <property type="match status" value="1"/>
</dbReference>
<dbReference type="GO" id="GO:0016757">
    <property type="term" value="F:glycosyltransferase activity"/>
    <property type="evidence" value="ECO:0007669"/>
    <property type="project" value="UniProtKB-KW"/>
</dbReference>
<dbReference type="NCBIfam" id="NF003958">
    <property type="entry name" value="PRK05454.2-1"/>
    <property type="match status" value="1"/>
</dbReference>
<evidence type="ECO:0000256" key="3">
    <source>
        <dbReference type="ARBA" id="ARBA00009337"/>
    </source>
</evidence>
<keyword evidence="6" id="KW-0997">Cell inner membrane</keyword>
<sequence length="633" mass="69119">MSASDRFPQSPSPTRVTAARLTPTGTQSLRTLFRRRALVATLNVLTFACLALVFAGLLAVGGWTTLDRLLLVAFCVSTPWTILGFWNALIGLWLLHGPVDALQAVSPYAAVDEGSPIASRIAIVMTLRNEDPSRALHRLRLMREELERAGAGRHFAYFILSDTTRPDIAAAEEDLVAAWRAEIGAGTAIHYRRRADNAGYKAGNIRDFLDRWGDDYELMMVLDADSFVGASAILRLVRIVEAHPKLGILQSLVVGMPSRSAFARIFQFGMRHGMRSYTMGASWWAGDCGPYWGHNAVIRVAPFKAHCLLPVLPGTGPLDGHILSHDQIEAALMRRAGYEVRVLPEEMESFEENPPHLTEFTRRDLRWCQGNMQYWRLLALPGLLPMSRFQIAWAILMYLGACAWIAFMAVAALKVFDVELRDEPFPAGLGLALFVATFLMSLTPKLAGLADVLLRREERRRYGGSRALLRGAALEFAFGVLLGPAVAFRVALFLIGLGFGRTVTWDAQARDAVRLSWRTALAGLWPQFLFGAGLASLLALFAPAAIGWAAPALAGLLGAAPFAVLTAEPAFGRWMVRHGLCAMPEESALPDSLAALTQESDLPLRPDTGKARPARLAEIDPAEVAGEIAGETS</sequence>
<organism evidence="14 15">
    <name type="scientific">Ancylobacter koreensis</name>
    <dbReference type="NCBI Taxonomy" id="266121"/>
    <lineage>
        <taxon>Bacteria</taxon>
        <taxon>Pseudomonadati</taxon>
        <taxon>Pseudomonadota</taxon>
        <taxon>Alphaproteobacteria</taxon>
        <taxon>Hyphomicrobiales</taxon>
        <taxon>Xanthobacteraceae</taxon>
        <taxon>Ancylobacter</taxon>
    </lineage>
</organism>
<evidence type="ECO:0000256" key="4">
    <source>
        <dbReference type="ARBA" id="ARBA00020585"/>
    </source>
</evidence>
<proteinExistence type="inferred from homology"/>
<evidence type="ECO:0000256" key="8">
    <source>
        <dbReference type="ARBA" id="ARBA00022679"/>
    </source>
</evidence>
<keyword evidence="10 12" id="KW-1133">Transmembrane helix</keyword>
<feature type="transmembrane region" description="Helical" evidence="12">
    <location>
        <begin position="69"/>
        <end position="95"/>
    </location>
</feature>
<protein>
    <recommendedName>
        <fullName evidence="4">Glucans biosynthesis glucosyltransferase H</fullName>
    </recommendedName>
</protein>
<comment type="subcellular location">
    <subcellularLocation>
        <location evidence="1">Cell inner membrane</location>
        <topology evidence="1">Multi-pass membrane protein</topology>
    </subcellularLocation>
</comment>
<dbReference type="EMBL" id="JALKCG010000002">
    <property type="protein sequence ID" value="MCK0207972.1"/>
    <property type="molecule type" value="Genomic_DNA"/>
</dbReference>
<name>A0ABT0DL13_9HYPH</name>
<dbReference type="Proteomes" id="UP001202867">
    <property type="component" value="Unassembled WGS sequence"/>
</dbReference>
<dbReference type="PANTHER" id="PTHR43867">
    <property type="entry name" value="CELLULOSE SYNTHASE CATALYTIC SUBUNIT A [UDP-FORMING]"/>
    <property type="match status" value="1"/>
</dbReference>
<keyword evidence="9 12" id="KW-0812">Transmembrane</keyword>
<dbReference type="Pfam" id="PF13632">
    <property type="entry name" value="Glyco_trans_2_3"/>
    <property type="match status" value="1"/>
</dbReference>
<feature type="transmembrane region" description="Helical" evidence="12">
    <location>
        <begin position="519"/>
        <end position="542"/>
    </location>
</feature>
<reference evidence="15" key="2">
    <citation type="submission" date="2023-07" db="EMBL/GenBank/DDBJ databases">
        <title>Ancylobacter moscoviensis sp. nov., facultatively methylotrophic bacteria from activated sludge and the reclassification of Starkeya novella (Starkey 1934) Kelly et al. 2000 as Ancylobacter novellus comb. nov., Starkeya koreensis Im et al. 2006 as Ancylobacter koreensis comb.nov., Angulomicrobium tetraedrale Vasil'eva et al. 1986 as Ancylobacter tetraedralis comb. nov., Angulomicrobium amanitiforme Fritz et al. 2004 as Ancylobacter amanitiformis comb. nov. and Methylorhabdus multivorans Doronina et al. 1996 as Ancylobacter multivorans comb. nov. and emended description of the genus Ancylobacter.</title>
        <authorList>
            <person name="Doronina N."/>
            <person name="Chemodurova A."/>
            <person name="Grouzdev D."/>
            <person name="Koziaeva V."/>
            <person name="Shi W."/>
            <person name="Wu L."/>
            <person name="Kaparullina E."/>
        </authorList>
    </citation>
    <scope>NUCLEOTIDE SEQUENCE [LARGE SCALE GENOMIC DNA]</scope>
    <source>
        <strain evidence="15">Jip08</strain>
    </source>
</reference>
<evidence type="ECO:0000259" key="13">
    <source>
        <dbReference type="Pfam" id="PF13632"/>
    </source>
</evidence>
<feature type="domain" description="Glycosyltransferase 2-like" evidence="13">
    <location>
        <begin position="220"/>
        <end position="413"/>
    </location>
</feature>
<feature type="transmembrane region" description="Helical" evidence="12">
    <location>
        <begin position="37"/>
        <end position="63"/>
    </location>
</feature>
<dbReference type="InterPro" id="IPR050321">
    <property type="entry name" value="Glycosyltr_2/OpgH_subfam"/>
</dbReference>
<keyword evidence="7 14" id="KW-0328">Glycosyltransferase</keyword>
<dbReference type="NCBIfam" id="NF003962">
    <property type="entry name" value="PRK05454.2-5"/>
    <property type="match status" value="1"/>
</dbReference>
<dbReference type="Gene3D" id="3.90.550.10">
    <property type="entry name" value="Spore Coat Polysaccharide Biosynthesis Protein SpsA, Chain A"/>
    <property type="match status" value="1"/>
</dbReference>
<dbReference type="NCBIfam" id="NF003963">
    <property type="entry name" value="PRK05454.2-6"/>
    <property type="match status" value="1"/>
</dbReference>
<dbReference type="InterPro" id="IPR029044">
    <property type="entry name" value="Nucleotide-diphossugar_trans"/>
</dbReference>
<keyword evidence="15" id="KW-1185">Reference proteome</keyword>
<evidence type="ECO:0000256" key="1">
    <source>
        <dbReference type="ARBA" id="ARBA00004429"/>
    </source>
</evidence>
<comment type="similarity">
    <text evidence="3">Belongs to the glycosyltransferase 2 family. OpgH subfamily.</text>
</comment>
<feature type="transmembrane region" description="Helical" evidence="12">
    <location>
        <begin position="425"/>
        <end position="447"/>
    </location>
</feature>